<feature type="compositionally biased region" description="Low complexity" evidence="2">
    <location>
        <begin position="395"/>
        <end position="405"/>
    </location>
</feature>
<feature type="coiled-coil region" evidence="1">
    <location>
        <begin position="164"/>
        <end position="311"/>
    </location>
</feature>
<evidence type="ECO:0000313" key="3">
    <source>
        <dbReference type="EMBL" id="KAK7929506.1"/>
    </source>
</evidence>
<proteinExistence type="predicted"/>
<organism evidence="3 4">
    <name type="scientific">Mugilogobius chulae</name>
    <name type="common">yellowstripe goby</name>
    <dbReference type="NCBI Taxonomy" id="88201"/>
    <lineage>
        <taxon>Eukaryota</taxon>
        <taxon>Metazoa</taxon>
        <taxon>Chordata</taxon>
        <taxon>Craniata</taxon>
        <taxon>Vertebrata</taxon>
        <taxon>Euteleostomi</taxon>
        <taxon>Actinopterygii</taxon>
        <taxon>Neopterygii</taxon>
        <taxon>Teleostei</taxon>
        <taxon>Neoteleostei</taxon>
        <taxon>Acanthomorphata</taxon>
        <taxon>Gobiaria</taxon>
        <taxon>Gobiiformes</taxon>
        <taxon>Gobioidei</taxon>
        <taxon>Gobiidae</taxon>
        <taxon>Gobionellinae</taxon>
        <taxon>Mugilogobius</taxon>
    </lineage>
</organism>
<gene>
    <name evidence="3" type="ORF">WMY93_005901</name>
</gene>
<sequence length="423" mass="48573">MTSFYINSIQPGESHCTCAQQPPLPPRCEKPTRASRTGAAAVTAAAVALALFPSRSTKDPGRTTGLPACSSSCSGSLSPSRSRPPRFTHRERVTDVRDYFITTTPPIVYRPESSRMSVGSDFGNPLRKFKLVFLGEQSEIRNDSELKQQQEIWTNEKFKLAEEWSKKHAEIAKLQAKIEEIENALVTEQQKNRDDIISELNKLKLKERLLEKLDKLKTKNAQLKEMLAMEQQNSRKIMDDELKHQKEMFAKERSQIENNLSQLKDQIEKIREANELERQDWISKEKNWKEIEKLEKRVLEVISTKKQQEENNQKCITKPKMEVQTVVAKKAPVPQSTMYSQLSDSESSSDDSTSQTESIPRLPENGLLKRRRSLSSQDTLHKIGHPSQIKKKKNQNTPPTNQAQRVTKRKRTQRKMKNGMTYL</sequence>
<feature type="region of interest" description="Disordered" evidence="2">
    <location>
        <begin position="334"/>
        <end position="423"/>
    </location>
</feature>
<accession>A0AAW0PMI1</accession>
<feature type="compositionally biased region" description="Basic residues" evidence="2">
    <location>
        <begin position="406"/>
        <end position="417"/>
    </location>
</feature>
<name>A0AAW0PMI1_9GOBI</name>
<keyword evidence="4" id="KW-1185">Reference proteome</keyword>
<feature type="compositionally biased region" description="Low complexity" evidence="2">
    <location>
        <begin position="340"/>
        <end position="358"/>
    </location>
</feature>
<feature type="compositionally biased region" description="Basic residues" evidence="2">
    <location>
        <begin position="382"/>
        <end position="394"/>
    </location>
</feature>
<keyword evidence="1" id="KW-0175">Coiled coil</keyword>
<comment type="caution">
    <text evidence="3">The sequence shown here is derived from an EMBL/GenBank/DDBJ whole genome shotgun (WGS) entry which is preliminary data.</text>
</comment>
<dbReference type="EMBL" id="JBBPFD010000004">
    <property type="protein sequence ID" value="KAK7929506.1"/>
    <property type="molecule type" value="Genomic_DNA"/>
</dbReference>
<feature type="region of interest" description="Disordered" evidence="2">
    <location>
        <begin position="56"/>
        <end position="86"/>
    </location>
</feature>
<evidence type="ECO:0000256" key="1">
    <source>
        <dbReference type="SAM" id="Coils"/>
    </source>
</evidence>
<reference evidence="4" key="1">
    <citation type="submission" date="2024-04" db="EMBL/GenBank/DDBJ databases">
        <title>Salinicola lusitanus LLJ914,a marine bacterium isolated from the Okinawa Trough.</title>
        <authorList>
            <person name="Li J."/>
        </authorList>
    </citation>
    <scope>NUCLEOTIDE SEQUENCE [LARGE SCALE GENOMIC DNA]</scope>
</reference>
<feature type="compositionally biased region" description="Low complexity" evidence="2">
    <location>
        <begin position="65"/>
        <end position="81"/>
    </location>
</feature>
<protein>
    <submittedName>
        <fullName evidence="3">Uncharacterized protein</fullName>
    </submittedName>
</protein>
<evidence type="ECO:0000256" key="2">
    <source>
        <dbReference type="SAM" id="MobiDB-lite"/>
    </source>
</evidence>
<dbReference type="AlphaFoldDB" id="A0AAW0PMI1"/>
<evidence type="ECO:0000313" key="4">
    <source>
        <dbReference type="Proteomes" id="UP001460270"/>
    </source>
</evidence>
<dbReference type="Proteomes" id="UP001460270">
    <property type="component" value="Unassembled WGS sequence"/>
</dbReference>